<evidence type="ECO:0000313" key="5">
    <source>
        <dbReference type="Proteomes" id="UP000255295"/>
    </source>
</evidence>
<keyword evidence="1" id="KW-0472">Membrane</keyword>
<keyword evidence="1" id="KW-1133">Transmembrane helix</keyword>
<reference evidence="3 5" key="2">
    <citation type="submission" date="2018-06" db="EMBL/GenBank/DDBJ databases">
        <authorList>
            <consortium name="Pathogen Informatics"/>
            <person name="Doyle S."/>
        </authorList>
    </citation>
    <scope>NUCLEOTIDE SEQUENCE [LARGE SCALE GENOMIC DNA]</scope>
    <source>
        <strain evidence="3 5">NCTC10338</strain>
    </source>
</reference>
<dbReference type="Proteomes" id="UP000238825">
    <property type="component" value="Chromosome"/>
</dbReference>
<keyword evidence="1" id="KW-0812">Transmembrane</keyword>
<feature type="transmembrane region" description="Helical" evidence="1">
    <location>
        <begin position="38"/>
        <end position="58"/>
    </location>
</feature>
<evidence type="ECO:0000313" key="3">
    <source>
        <dbReference type="EMBL" id="SUV16445.1"/>
    </source>
</evidence>
<protein>
    <submittedName>
        <fullName evidence="3">Protein of uncharacterized function (DUF3021)</fullName>
    </submittedName>
</protein>
<feature type="transmembrane region" description="Helical" evidence="1">
    <location>
        <begin position="7"/>
        <end position="26"/>
    </location>
</feature>
<proteinExistence type="predicted"/>
<feature type="transmembrane region" description="Helical" evidence="1">
    <location>
        <begin position="70"/>
        <end position="90"/>
    </location>
</feature>
<dbReference type="EMBL" id="CP019980">
    <property type="protein sequence ID" value="AVK97637.1"/>
    <property type="molecule type" value="Genomic_DNA"/>
</dbReference>
<sequence>MKILRMMIIGLLISLSSSYILVTISVMSNHSTIVGAELFEQIIIAAILGVVIGSLSLIFEIERLAFSIQLIAHFIAVTCCVMIAGNFGHWFEHSSILYVLVAEIIIYSIVWCILYVLQKNDIEEINNQIQKRKE</sequence>
<evidence type="ECO:0000313" key="4">
    <source>
        <dbReference type="Proteomes" id="UP000238825"/>
    </source>
</evidence>
<gene>
    <name evidence="2" type="ORF">LS41612_15815</name>
    <name evidence="3" type="ORF">NCTC10338_01524</name>
</gene>
<dbReference type="EMBL" id="UFSZ01000001">
    <property type="protein sequence ID" value="SUV16445.1"/>
    <property type="molecule type" value="Genomic_DNA"/>
</dbReference>
<dbReference type="Proteomes" id="UP000255295">
    <property type="component" value="Unassembled WGS sequence"/>
</dbReference>
<reference evidence="2 4" key="1">
    <citation type="submission" date="2017-03" db="EMBL/GenBank/DDBJ databases">
        <title>The whole genome sequencing and assembly of Lysinibacillus sphaericus DSM 28T strain.</title>
        <authorList>
            <person name="Lee Y.-J."/>
            <person name="Yi H."/>
            <person name="Bahn Y.-S."/>
            <person name="Kim J.F."/>
            <person name="Lee D.-W."/>
        </authorList>
    </citation>
    <scope>NUCLEOTIDE SEQUENCE [LARGE SCALE GENOMIC DNA]</scope>
    <source>
        <strain evidence="2 4">DSM 28</strain>
    </source>
</reference>
<name>A0A2S0K2P5_LYSSH</name>
<evidence type="ECO:0000256" key="1">
    <source>
        <dbReference type="SAM" id="Phobius"/>
    </source>
</evidence>
<dbReference type="RefSeq" id="WP_024362371.1">
    <property type="nucleotide sequence ID" value="NZ_BJNS01000046.1"/>
</dbReference>
<dbReference type="InterPro" id="IPR021560">
    <property type="entry name" value="DUF3021"/>
</dbReference>
<evidence type="ECO:0000313" key="2">
    <source>
        <dbReference type="EMBL" id="AVK97637.1"/>
    </source>
</evidence>
<feature type="transmembrane region" description="Helical" evidence="1">
    <location>
        <begin position="96"/>
        <end position="117"/>
    </location>
</feature>
<accession>A0A2S0K2P5</accession>
<dbReference type="GeneID" id="48277668"/>
<dbReference type="AlphaFoldDB" id="A0A2S0K2P5"/>
<organism evidence="2 4">
    <name type="scientific">Lysinibacillus sphaericus</name>
    <name type="common">Bacillus sphaericus</name>
    <dbReference type="NCBI Taxonomy" id="1421"/>
    <lineage>
        <taxon>Bacteria</taxon>
        <taxon>Bacillati</taxon>
        <taxon>Bacillota</taxon>
        <taxon>Bacilli</taxon>
        <taxon>Bacillales</taxon>
        <taxon>Bacillaceae</taxon>
        <taxon>Lysinibacillus</taxon>
    </lineage>
</organism>
<dbReference type="Pfam" id="PF11457">
    <property type="entry name" value="DUF3021"/>
    <property type="match status" value="1"/>
</dbReference>